<proteinExistence type="inferred from homology"/>
<comment type="caution">
    <text evidence="12">The sequence shown here is derived from an EMBL/GenBank/DDBJ whole genome shotgun (WGS) entry which is preliminary data.</text>
</comment>
<evidence type="ECO:0000256" key="5">
    <source>
        <dbReference type="ARBA" id="ARBA00022801"/>
    </source>
</evidence>
<dbReference type="SUPFAM" id="SSF51556">
    <property type="entry name" value="Metallo-dependent hydrolases"/>
    <property type="match status" value="1"/>
</dbReference>
<evidence type="ECO:0000256" key="9">
    <source>
        <dbReference type="PIRSR" id="PIRSR038994-2"/>
    </source>
</evidence>
<evidence type="ECO:0000256" key="2">
    <source>
        <dbReference type="ARBA" id="ARBA00011899"/>
    </source>
</evidence>
<gene>
    <name evidence="12" type="ORF">C8Q69DRAFT_506800</name>
</gene>
<dbReference type="AlphaFoldDB" id="A0A443HUM4"/>
<keyword evidence="13" id="KW-1185">Reference proteome</keyword>
<dbReference type="STRING" id="264951.A0A443HUM4"/>
<dbReference type="PIRSF" id="PIRSF038994">
    <property type="entry name" value="NagA"/>
    <property type="match status" value="1"/>
</dbReference>
<dbReference type="InterPro" id="IPR011059">
    <property type="entry name" value="Metal-dep_hydrolase_composite"/>
</dbReference>
<feature type="binding site" evidence="10">
    <location>
        <position position="162"/>
    </location>
    <ligand>
        <name>Zn(2+)</name>
        <dbReference type="ChEBI" id="CHEBI:29105"/>
    </ligand>
</feature>
<comment type="catalytic activity">
    <reaction evidence="7">
        <text>N-acetyl-D-glucosamine 6-phosphate + H2O = D-glucosamine 6-phosphate + acetate</text>
        <dbReference type="Rhea" id="RHEA:22936"/>
        <dbReference type="ChEBI" id="CHEBI:15377"/>
        <dbReference type="ChEBI" id="CHEBI:30089"/>
        <dbReference type="ChEBI" id="CHEBI:57513"/>
        <dbReference type="ChEBI" id="CHEBI:58725"/>
        <dbReference type="EC" id="3.5.1.25"/>
    </reaction>
</comment>
<feature type="domain" description="Amidohydrolase-related" evidence="11">
    <location>
        <begin position="75"/>
        <end position="433"/>
    </location>
</feature>
<dbReference type="GO" id="GO:0006046">
    <property type="term" value="P:N-acetylglucosamine catabolic process"/>
    <property type="evidence" value="ECO:0007669"/>
    <property type="project" value="TreeGrafter"/>
</dbReference>
<evidence type="ECO:0000313" key="13">
    <source>
        <dbReference type="Proteomes" id="UP000283841"/>
    </source>
</evidence>
<dbReference type="CDD" id="cd00854">
    <property type="entry name" value="NagA"/>
    <property type="match status" value="1"/>
</dbReference>
<dbReference type="PANTHER" id="PTHR11113:SF14">
    <property type="entry name" value="N-ACETYLGLUCOSAMINE-6-PHOSPHATE DEACETYLASE"/>
    <property type="match status" value="1"/>
</dbReference>
<protein>
    <recommendedName>
        <fullName evidence="3">N-acetylglucosamine-6-phosphate deacetylase</fullName>
        <ecNumber evidence="2">3.5.1.25</ecNumber>
    </recommendedName>
</protein>
<feature type="binding site" evidence="9">
    <location>
        <begin position="268"/>
        <end position="269"/>
    </location>
    <ligand>
        <name>substrate</name>
    </ligand>
</feature>
<keyword evidence="4 10" id="KW-0479">Metal-binding</keyword>
<dbReference type="Gene3D" id="3.20.20.140">
    <property type="entry name" value="Metal-dependent hydrolases"/>
    <property type="match status" value="1"/>
</dbReference>
<dbReference type="SUPFAM" id="SSF51338">
    <property type="entry name" value="Composite domain of metallo-dependent hydrolases"/>
    <property type="match status" value="1"/>
</dbReference>
<dbReference type="Pfam" id="PF01979">
    <property type="entry name" value="Amidohydro_1"/>
    <property type="match status" value="1"/>
</dbReference>
<evidence type="ECO:0000256" key="10">
    <source>
        <dbReference type="PIRSR" id="PIRSR038994-3"/>
    </source>
</evidence>
<reference evidence="12 13" key="1">
    <citation type="journal article" date="2018" name="Front. Microbiol.">
        <title>Genomic and genetic insights into a cosmopolitan fungus, Paecilomyces variotii (Eurotiales).</title>
        <authorList>
            <person name="Urquhart A.S."/>
            <person name="Mondo S.J."/>
            <person name="Makela M.R."/>
            <person name="Hane J.K."/>
            <person name="Wiebenga A."/>
            <person name="He G."/>
            <person name="Mihaltcheva S."/>
            <person name="Pangilinan J."/>
            <person name="Lipzen A."/>
            <person name="Barry K."/>
            <person name="de Vries R.P."/>
            <person name="Grigoriev I.V."/>
            <person name="Idnurm A."/>
        </authorList>
    </citation>
    <scope>NUCLEOTIDE SEQUENCE [LARGE SCALE GENOMIC DNA]</scope>
    <source>
        <strain evidence="12 13">CBS 101075</strain>
    </source>
</reference>
<dbReference type="GO" id="GO:0008448">
    <property type="term" value="F:N-acetylglucosamine-6-phosphate deacetylase activity"/>
    <property type="evidence" value="ECO:0007669"/>
    <property type="project" value="UniProtKB-EC"/>
</dbReference>
<dbReference type="FunFam" id="3.20.20.140:FF:000065">
    <property type="entry name" value="N-acetylglucosamine-6-phosphate deacetylase"/>
    <property type="match status" value="1"/>
</dbReference>
<evidence type="ECO:0000256" key="4">
    <source>
        <dbReference type="ARBA" id="ARBA00022723"/>
    </source>
</evidence>
<organism evidence="12 13">
    <name type="scientific">Byssochlamys spectabilis</name>
    <name type="common">Paecilomyces variotii</name>
    <dbReference type="NCBI Taxonomy" id="264951"/>
    <lineage>
        <taxon>Eukaryota</taxon>
        <taxon>Fungi</taxon>
        <taxon>Dikarya</taxon>
        <taxon>Ascomycota</taxon>
        <taxon>Pezizomycotina</taxon>
        <taxon>Eurotiomycetes</taxon>
        <taxon>Eurotiomycetidae</taxon>
        <taxon>Eurotiales</taxon>
        <taxon>Thermoascaceae</taxon>
        <taxon>Paecilomyces</taxon>
    </lineage>
</organism>
<feature type="binding site" evidence="9">
    <location>
        <position position="302"/>
    </location>
    <ligand>
        <name>substrate</name>
    </ligand>
</feature>
<comment type="similarity">
    <text evidence="1">Belongs to the metallo-dependent hydrolases superfamily. NagA family.</text>
</comment>
<evidence type="ECO:0000256" key="1">
    <source>
        <dbReference type="ARBA" id="ARBA00010716"/>
    </source>
</evidence>
<dbReference type="GO" id="GO:0046872">
    <property type="term" value="F:metal ion binding"/>
    <property type="evidence" value="ECO:0007669"/>
    <property type="project" value="UniProtKB-KW"/>
</dbReference>
<feature type="binding site" evidence="10">
    <location>
        <position position="265"/>
    </location>
    <ligand>
        <name>Zn(2+)</name>
        <dbReference type="ChEBI" id="CHEBI:29105"/>
    </ligand>
</feature>
<dbReference type="OrthoDB" id="10264777at2759"/>
<dbReference type="InterPro" id="IPR006680">
    <property type="entry name" value="Amidohydro-rel"/>
</dbReference>
<name>A0A443HUM4_BYSSP</name>
<evidence type="ECO:0000256" key="8">
    <source>
        <dbReference type="PIRSR" id="PIRSR038994-1"/>
    </source>
</evidence>
<feature type="binding site" evidence="10">
    <location>
        <position position="244"/>
    </location>
    <ligand>
        <name>Zn(2+)</name>
        <dbReference type="ChEBI" id="CHEBI:29105"/>
    </ligand>
</feature>
<feature type="binding site" evidence="9">
    <location>
        <begin position="359"/>
        <end position="361"/>
    </location>
    <ligand>
        <name>substrate</name>
    </ligand>
</feature>
<evidence type="ECO:0000259" key="11">
    <source>
        <dbReference type="Pfam" id="PF01979"/>
    </source>
</evidence>
<dbReference type="PANTHER" id="PTHR11113">
    <property type="entry name" value="N-ACETYLGLUCOSAMINE-6-PHOSPHATE DEACETYLASE"/>
    <property type="match status" value="1"/>
</dbReference>
<dbReference type="EC" id="3.5.1.25" evidence="2"/>
<dbReference type="RefSeq" id="XP_028485099.1">
    <property type="nucleotide sequence ID" value="XM_028632835.1"/>
</dbReference>
<evidence type="ECO:0000256" key="3">
    <source>
        <dbReference type="ARBA" id="ARBA00018029"/>
    </source>
</evidence>
<keyword evidence="5" id="KW-0378">Hydrolase</keyword>
<dbReference type="NCBIfam" id="TIGR00221">
    <property type="entry name" value="nagA"/>
    <property type="match status" value="1"/>
</dbReference>
<dbReference type="InterPro" id="IPR003764">
    <property type="entry name" value="GlcNAc_6-P_deAcase"/>
</dbReference>
<keyword evidence="6" id="KW-0119">Carbohydrate metabolism</keyword>
<feature type="binding site" evidence="9">
    <location>
        <position position="173"/>
    </location>
    <ligand>
        <name>substrate</name>
    </ligand>
</feature>
<evidence type="ECO:0000256" key="6">
    <source>
        <dbReference type="ARBA" id="ARBA00023277"/>
    </source>
</evidence>
<dbReference type="EMBL" id="RCNU01000005">
    <property type="protein sequence ID" value="RWQ95454.1"/>
    <property type="molecule type" value="Genomic_DNA"/>
</dbReference>
<dbReference type="VEuPathDB" id="FungiDB:C8Q69DRAFT_506800"/>
<sequence>MPHIGDPTSIRPSIADDGPAPFITKFTNCRIPKGKELVEQDLWIDSTSGKILKDQEAFYELKLSPDQVIDLGGRILAPGLIESQLNGAYGFDFSVPQSSRAEYEEGLRAATRALARTGVTSYLPTLVSSLPEVYRKVLPSLGPSGASRRAEDGAESLGAHVEGPFMTPGRHGCHKEGILQASTRGIIDVIECYGEENIPETETSIGHAVAPSPIKMITAAPEVAKMTSNIREIVSRGIIYSIGHSDATYEQALAAIKEGATTVTHMFNAMRPFYHRDPGIFGLLGQSEYRRPYYGIIADGIHLHPTTIKIAWNAHPDGLILVTDAMKLCGLPDGVYEWTNGERIVKNGARLTLEGSDKIAGSSATLIECVNNFRRWAGATTAEAINAVTATPARMLGLEGIKGSLESGADADLVVLSDTTDPFSGPTLTVDQVWKFGSKIYDAGKQ</sequence>
<comment type="cofactor">
    <cofactor evidence="10">
        <name>a divalent metal cation</name>
        <dbReference type="ChEBI" id="CHEBI:60240"/>
    </cofactor>
    <text evidence="10">Binds 1 divalent metal cation per subunit.</text>
</comment>
<feature type="active site" description="Proton donor/acceptor" evidence="8">
    <location>
        <position position="324"/>
    </location>
</feature>
<dbReference type="GeneID" id="39602112"/>
<accession>A0A443HUM4</accession>
<dbReference type="Proteomes" id="UP000283841">
    <property type="component" value="Unassembled WGS sequence"/>
</dbReference>
<evidence type="ECO:0000313" key="12">
    <source>
        <dbReference type="EMBL" id="RWQ95454.1"/>
    </source>
</evidence>
<dbReference type="InterPro" id="IPR032466">
    <property type="entry name" value="Metal_Hydrolase"/>
</dbReference>
<feature type="binding site" evidence="9">
    <location>
        <position position="276"/>
    </location>
    <ligand>
        <name>substrate</name>
    </ligand>
</feature>
<evidence type="ECO:0000256" key="7">
    <source>
        <dbReference type="ARBA" id="ARBA00047647"/>
    </source>
</evidence>